<dbReference type="EMBL" id="JAINUG010000002">
    <property type="protein sequence ID" value="KAJ8418490.1"/>
    <property type="molecule type" value="Genomic_DNA"/>
</dbReference>
<comment type="caution">
    <text evidence="4">The sequence shown here is derived from an EMBL/GenBank/DDBJ whole genome shotgun (WGS) entry which is preliminary data.</text>
</comment>
<accession>A0AAD7TCK3</accession>
<feature type="region of interest" description="Disordered" evidence="2">
    <location>
        <begin position="1"/>
        <end position="93"/>
    </location>
</feature>
<feature type="domain" description="Hypoxia-inducible factor alpha subunit-like" evidence="3">
    <location>
        <begin position="17"/>
        <end position="35"/>
    </location>
</feature>
<evidence type="ECO:0000256" key="2">
    <source>
        <dbReference type="SAM" id="MobiDB-lite"/>
    </source>
</evidence>
<evidence type="ECO:0000313" key="4">
    <source>
        <dbReference type="EMBL" id="KAJ8418490.1"/>
    </source>
</evidence>
<dbReference type="AlphaFoldDB" id="A0AAD7TCK3"/>
<sequence length="93" mass="9875">MHHHGEPQRSGPGDPGPYIPMDGEDFQLNPICQEDPLPKVGPPGIIQPSFSSITSIFQPLASPAPPPGHLHPALRATGDERTSDSTPWAPVPT</sequence>
<keyword evidence="1" id="KW-0677">Repeat</keyword>
<organism evidence="4 5">
    <name type="scientific">Aldrovandia affinis</name>
    <dbReference type="NCBI Taxonomy" id="143900"/>
    <lineage>
        <taxon>Eukaryota</taxon>
        <taxon>Metazoa</taxon>
        <taxon>Chordata</taxon>
        <taxon>Craniata</taxon>
        <taxon>Vertebrata</taxon>
        <taxon>Euteleostomi</taxon>
        <taxon>Actinopterygii</taxon>
        <taxon>Neopterygii</taxon>
        <taxon>Teleostei</taxon>
        <taxon>Notacanthiformes</taxon>
        <taxon>Halosauridae</taxon>
        <taxon>Aldrovandia</taxon>
    </lineage>
</organism>
<evidence type="ECO:0000259" key="3">
    <source>
        <dbReference type="Pfam" id="PF11413"/>
    </source>
</evidence>
<protein>
    <recommendedName>
        <fullName evidence="3">Hypoxia-inducible factor alpha subunit-like domain-containing protein</fullName>
    </recommendedName>
</protein>
<reference evidence="4" key="1">
    <citation type="journal article" date="2023" name="Science">
        <title>Genome structures resolve the early diversification of teleost fishes.</title>
        <authorList>
            <person name="Parey E."/>
            <person name="Louis A."/>
            <person name="Montfort J."/>
            <person name="Bouchez O."/>
            <person name="Roques C."/>
            <person name="Iampietro C."/>
            <person name="Lluch J."/>
            <person name="Castinel A."/>
            <person name="Donnadieu C."/>
            <person name="Desvignes T."/>
            <person name="Floi Bucao C."/>
            <person name="Jouanno E."/>
            <person name="Wen M."/>
            <person name="Mejri S."/>
            <person name="Dirks R."/>
            <person name="Jansen H."/>
            <person name="Henkel C."/>
            <person name="Chen W.J."/>
            <person name="Zahm M."/>
            <person name="Cabau C."/>
            <person name="Klopp C."/>
            <person name="Thompson A.W."/>
            <person name="Robinson-Rechavi M."/>
            <person name="Braasch I."/>
            <person name="Lecointre G."/>
            <person name="Bobe J."/>
            <person name="Postlethwait J.H."/>
            <person name="Berthelot C."/>
            <person name="Roest Crollius H."/>
            <person name="Guiguen Y."/>
        </authorList>
    </citation>
    <scope>NUCLEOTIDE SEQUENCE</scope>
    <source>
        <strain evidence="4">NC1722</strain>
    </source>
</reference>
<gene>
    <name evidence="4" type="ORF">AAFF_G00141990</name>
</gene>
<evidence type="ECO:0000256" key="1">
    <source>
        <dbReference type="ARBA" id="ARBA00022737"/>
    </source>
</evidence>
<proteinExistence type="predicted"/>
<dbReference type="Proteomes" id="UP001221898">
    <property type="component" value="Unassembled WGS sequence"/>
</dbReference>
<dbReference type="Pfam" id="PF11413">
    <property type="entry name" value="HIF-1"/>
    <property type="match status" value="1"/>
</dbReference>
<evidence type="ECO:0000313" key="5">
    <source>
        <dbReference type="Proteomes" id="UP001221898"/>
    </source>
</evidence>
<keyword evidence="5" id="KW-1185">Reference proteome</keyword>
<feature type="compositionally biased region" description="Polar residues" evidence="2">
    <location>
        <begin position="48"/>
        <end position="57"/>
    </location>
</feature>
<name>A0AAD7TCK3_9TELE</name>
<dbReference type="InterPro" id="IPR021537">
    <property type="entry name" value="HIF_alpha-like"/>
</dbReference>